<feature type="domain" description="Small ribosomal subunit protein uS10" evidence="8">
    <location>
        <begin position="66"/>
        <end position="163"/>
    </location>
</feature>
<keyword evidence="3" id="KW-0689">Ribosomal protein</keyword>
<proteinExistence type="inferred from homology"/>
<dbReference type="PANTHER" id="PTHR13334:SF4">
    <property type="entry name" value="SMALL RIBOSOMAL SUBUNIT PROTEIN US10M"/>
    <property type="match status" value="1"/>
</dbReference>
<protein>
    <recommendedName>
        <fullName evidence="6">Small ribosomal subunit protein uS10m</fullName>
    </recommendedName>
    <alternativeName>
        <fullName evidence="7">28S ribosomal protein S10, mitochondrial</fullName>
    </alternativeName>
</protein>
<name>A0A5K3EUM2_MESCO</name>
<evidence type="ECO:0000256" key="7">
    <source>
        <dbReference type="ARBA" id="ARBA00035544"/>
    </source>
</evidence>
<comment type="subcellular location">
    <subcellularLocation>
        <location evidence="1">Mitochondrion</location>
    </subcellularLocation>
</comment>
<evidence type="ECO:0000256" key="5">
    <source>
        <dbReference type="ARBA" id="ARBA00023274"/>
    </source>
</evidence>
<evidence type="ECO:0000259" key="8">
    <source>
        <dbReference type="SMART" id="SM01403"/>
    </source>
</evidence>
<evidence type="ECO:0000313" key="9">
    <source>
        <dbReference type="WBParaSite" id="MCU_003172-RA"/>
    </source>
</evidence>
<dbReference type="InterPro" id="IPR040055">
    <property type="entry name" value="Ribosomal_uS10m"/>
</dbReference>
<comment type="similarity">
    <text evidence="2">Belongs to the universal ribosomal protein uS10 family.</text>
</comment>
<dbReference type="InterPro" id="IPR036838">
    <property type="entry name" value="Ribosomal_uS10_dom_sf"/>
</dbReference>
<evidence type="ECO:0000256" key="4">
    <source>
        <dbReference type="ARBA" id="ARBA00023128"/>
    </source>
</evidence>
<evidence type="ECO:0000256" key="1">
    <source>
        <dbReference type="ARBA" id="ARBA00004173"/>
    </source>
</evidence>
<dbReference type="SMART" id="SM01403">
    <property type="entry name" value="Ribosomal_S10"/>
    <property type="match status" value="1"/>
</dbReference>
<dbReference type="Pfam" id="PF00338">
    <property type="entry name" value="Ribosomal_S10"/>
    <property type="match status" value="1"/>
</dbReference>
<reference evidence="9" key="1">
    <citation type="submission" date="2019-11" db="UniProtKB">
        <authorList>
            <consortium name="WormBaseParasite"/>
        </authorList>
    </citation>
    <scope>IDENTIFICATION</scope>
</reference>
<dbReference type="WBParaSite" id="MCU_003172-RA">
    <property type="protein sequence ID" value="MCU_003172-RA"/>
    <property type="gene ID" value="MCU_003172"/>
</dbReference>
<evidence type="ECO:0000256" key="3">
    <source>
        <dbReference type="ARBA" id="ARBA00022980"/>
    </source>
</evidence>
<evidence type="ECO:0000256" key="2">
    <source>
        <dbReference type="ARBA" id="ARBA00007102"/>
    </source>
</evidence>
<keyword evidence="5" id="KW-0687">Ribonucleoprotein</keyword>
<dbReference type="AlphaFoldDB" id="A0A5K3EUM2"/>
<dbReference type="PANTHER" id="PTHR13334">
    <property type="entry name" value="MITOCHONDRIAL 28S RIBOSOMAL PROTEIN S10"/>
    <property type="match status" value="1"/>
</dbReference>
<dbReference type="InterPro" id="IPR027486">
    <property type="entry name" value="Ribosomal_uS10_dom"/>
</dbReference>
<evidence type="ECO:0000256" key="6">
    <source>
        <dbReference type="ARBA" id="ARBA00035261"/>
    </source>
</evidence>
<accession>A0A5K3EUM2</accession>
<dbReference type="GO" id="GO:0005763">
    <property type="term" value="C:mitochondrial small ribosomal subunit"/>
    <property type="evidence" value="ECO:0007669"/>
    <property type="project" value="InterPro"/>
</dbReference>
<dbReference type="SUPFAM" id="SSF54999">
    <property type="entry name" value="Ribosomal protein S10"/>
    <property type="match status" value="1"/>
</dbReference>
<dbReference type="Gene3D" id="3.30.70.600">
    <property type="entry name" value="Ribosomal protein S10 domain"/>
    <property type="match status" value="1"/>
</dbReference>
<organism evidence="9">
    <name type="scientific">Mesocestoides corti</name>
    <name type="common">Flatworm</name>
    <dbReference type="NCBI Taxonomy" id="53468"/>
    <lineage>
        <taxon>Eukaryota</taxon>
        <taxon>Metazoa</taxon>
        <taxon>Spiralia</taxon>
        <taxon>Lophotrochozoa</taxon>
        <taxon>Platyhelminthes</taxon>
        <taxon>Cestoda</taxon>
        <taxon>Eucestoda</taxon>
        <taxon>Cyclophyllidea</taxon>
        <taxon>Mesocestoididae</taxon>
        <taxon>Mesocestoides</taxon>
    </lineage>
</organism>
<keyword evidence="4" id="KW-0496">Mitochondrion</keyword>
<sequence length="184" mass="21317">MVSPLRVSFFQTSIRRPFLCVFNAFPLNKLRQNVFPYVKAALLSTAHEPFDGEEINEPDTLIRKLELEVKGHEPAVLKSYESFVQKVCGHLDLHCNVETRHSPIFDRLSLNKSPFIHKKHQRQYEFRTYVKTFTIPHLTGCTASVFLEYIQRNLPAGVHMTVIQHRVEPLPEALQRPIESDGQH</sequence>